<evidence type="ECO:0008006" key="4">
    <source>
        <dbReference type="Google" id="ProtNLM"/>
    </source>
</evidence>
<keyword evidence="1" id="KW-1133">Transmembrane helix</keyword>
<feature type="transmembrane region" description="Helical" evidence="1">
    <location>
        <begin position="71"/>
        <end position="89"/>
    </location>
</feature>
<evidence type="ECO:0000256" key="1">
    <source>
        <dbReference type="SAM" id="Phobius"/>
    </source>
</evidence>
<evidence type="ECO:0000313" key="3">
    <source>
        <dbReference type="Proteomes" id="UP000002275"/>
    </source>
</evidence>
<feature type="transmembrane region" description="Helical" evidence="1">
    <location>
        <begin position="27"/>
        <end position="51"/>
    </location>
</feature>
<sequence length="322" mass="36964">MSTTLTLKSIALEKLNRILNPNFETKFIWALLVAGLSLLGYQRVVQLGSSIEVLSPEWYVKLSLSSGADTFFVFLGFIFVLISCGLFYLKYYHRDLDKVVTYKSLRKAASAIRPLLDENRRIFMTFGPNSGSGSTGDLRHDMSLWEELKKTQIVPNNDKIRNILDSVSEFSQSEQVTVSDIKSHIEAFKKHCEDPEFDYSNNQFPQSFADLIFSYCAKKHNNVDKYSYWLRNETLAEKARIENILIFGSALYGEEKIDVDIVIKTNDSSIEQVRSFSAYITELKNRFKGKFGLTLHATVFSELEVKSYEEFMLKIHSTKKVL</sequence>
<dbReference type="Gene3D" id="3.30.460.10">
    <property type="entry name" value="Beta Polymerase, domain 2"/>
    <property type="match status" value="1"/>
</dbReference>
<keyword evidence="1" id="KW-0472">Membrane</keyword>
<protein>
    <recommendedName>
        <fullName evidence="4">Nucleotidyltransferase domain-containing protein</fullName>
    </recommendedName>
</protein>
<proteinExistence type="predicted"/>
<dbReference type="KEGG" id="vvu:VV1_2438"/>
<dbReference type="EMBL" id="AE016795">
    <property type="protein sequence ID" value="AAO10807.1"/>
    <property type="molecule type" value="Genomic_DNA"/>
</dbReference>
<reference evidence="3" key="1">
    <citation type="submission" date="2002-12" db="EMBL/GenBank/DDBJ databases">
        <title>Complete genome sequence of Vibrio vulnificus CMCP6.</title>
        <authorList>
            <person name="Rhee J.H."/>
            <person name="Kim S.Y."/>
            <person name="Chung S.S."/>
            <person name="Kim J.J."/>
            <person name="Moon Y.H."/>
            <person name="Jeong H."/>
            <person name="Choy H.E."/>
        </authorList>
    </citation>
    <scope>NUCLEOTIDE SEQUENCE [LARGE SCALE GENOMIC DNA]</scope>
    <source>
        <strain evidence="3">CMCP6</strain>
    </source>
</reference>
<gene>
    <name evidence="2" type="ordered locus">VV1_2438</name>
</gene>
<organism evidence="2 3">
    <name type="scientific">Vibrio vulnificus (strain CMCP6)</name>
    <dbReference type="NCBI Taxonomy" id="216895"/>
    <lineage>
        <taxon>Bacteria</taxon>
        <taxon>Pseudomonadati</taxon>
        <taxon>Pseudomonadota</taxon>
        <taxon>Gammaproteobacteria</taxon>
        <taxon>Vibrionales</taxon>
        <taxon>Vibrionaceae</taxon>
        <taxon>Vibrio</taxon>
    </lineage>
</organism>
<dbReference type="Proteomes" id="UP000002275">
    <property type="component" value="Chromosome I"/>
</dbReference>
<dbReference type="InterPro" id="IPR043519">
    <property type="entry name" value="NT_sf"/>
</dbReference>
<dbReference type="RefSeq" id="WP_011080301.1">
    <property type="nucleotide sequence ID" value="NC_004459.3"/>
</dbReference>
<reference evidence="2 3" key="2">
    <citation type="journal article" date="2003" name="Infect. Immun.">
        <title>Characterization and pathogenic significance of Vibrio vulnificus antigens preferentially expressed in septicemic patients.</title>
        <authorList>
            <person name="Kim Y.R."/>
            <person name="Lee S.E."/>
            <person name="Kim C.M."/>
            <person name="Kim S.Y."/>
            <person name="Shin E.K."/>
            <person name="Shin D.H."/>
            <person name="Chung S.S."/>
            <person name="Choy H.E."/>
            <person name="Progulske-Fox A."/>
            <person name="Hillman J.D."/>
            <person name="Handfield M."/>
            <person name="Rhee J.H."/>
        </authorList>
    </citation>
    <scope>NUCLEOTIDE SEQUENCE [LARGE SCALE GENOMIC DNA]</scope>
    <source>
        <strain evidence="2 3">CMCP6</strain>
    </source>
</reference>
<accession>A0A3Q0L5T5</accession>
<reference evidence="2 3" key="3">
    <citation type="journal article" date="2011" name="Mol. Syst. Biol.">
        <title>Integrative genome-scale metabolic analysis of Vibrio vulnificus for drug targeting and discovery.</title>
        <authorList>
            <person name="Kim H.U."/>
            <person name="Kim S.Y."/>
            <person name="Jeong H."/>
            <person name="Kim T.Y."/>
            <person name="Kim J.J."/>
            <person name="Choy H.E."/>
            <person name="Yi K.Y."/>
            <person name="Rhee J.H."/>
            <person name="Lee S.Y."/>
        </authorList>
    </citation>
    <scope>NUCLEOTIDE SEQUENCE [LARGE SCALE GENOMIC DNA]</scope>
    <source>
        <strain evidence="2 3">CMCP6</strain>
    </source>
</reference>
<dbReference type="AlphaFoldDB" id="A0A3Q0L5T5"/>
<name>A0A3Q0L5T5_VIBVU</name>
<evidence type="ECO:0000313" key="2">
    <source>
        <dbReference type="EMBL" id="AAO10807.1"/>
    </source>
</evidence>
<keyword evidence="1" id="KW-0812">Transmembrane</keyword>